<dbReference type="InterPro" id="IPR005198">
    <property type="entry name" value="Glyco_hydro_76"/>
</dbReference>
<feature type="signal peptide" evidence="1">
    <location>
        <begin position="1"/>
        <end position="26"/>
    </location>
</feature>
<dbReference type="Pfam" id="PF03663">
    <property type="entry name" value="Glyco_hydro_76"/>
    <property type="match status" value="1"/>
</dbReference>
<evidence type="ECO:0000313" key="3">
    <source>
        <dbReference type="Proteomes" id="UP000803884"/>
    </source>
</evidence>
<keyword evidence="1" id="KW-0732">Signal</keyword>
<dbReference type="AlphaFoldDB" id="A0AB34KR12"/>
<proteinExistence type="predicted"/>
<dbReference type="InterPro" id="IPR008928">
    <property type="entry name" value="6-hairpin_glycosidase_sf"/>
</dbReference>
<name>A0AB34KR12_9PEZI</name>
<dbReference type="Gene3D" id="1.50.10.20">
    <property type="match status" value="1"/>
</dbReference>
<accession>A0AB34KR12</accession>
<evidence type="ECO:0000313" key="2">
    <source>
        <dbReference type="EMBL" id="KAL1586636.1"/>
    </source>
</evidence>
<dbReference type="GeneID" id="96006134"/>
<dbReference type="PANTHER" id="PTHR47791:SF1">
    <property type="entry name" value="ENDO MANNANASE, GH76 FAMILY (EUROFUNG)"/>
    <property type="match status" value="1"/>
</dbReference>
<gene>
    <name evidence="2" type="ORF">WHR41_04690</name>
</gene>
<feature type="chain" id="PRO_5044261105" description="Glycosyl hydrolase" evidence="1">
    <location>
        <begin position="27"/>
        <end position="360"/>
    </location>
</feature>
<evidence type="ECO:0000256" key="1">
    <source>
        <dbReference type="SAM" id="SignalP"/>
    </source>
</evidence>
<dbReference type="RefSeq" id="XP_069229741.1">
    <property type="nucleotide sequence ID" value="XM_069373296.1"/>
</dbReference>
<organism evidence="2 3">
    <name type="scientific">Cladosporium halotolerans</name>
    <dbReference type="NCBI Taxonomy" id="1052096"/>
    <lineage>
        <taxon>Eukaryota</taxon>
        <taxon>Fungi</taxon>
        <taxon>Dikarya</taxon>
        <taxon>Ascomycota</taxon>
        <taxon>Pezizomycotina</taxon>
        <taxon>Dothideomycetes</taxon>
        <taxon>Dothideomycetidae</taxon>
        <taxon>Cladosporiales</taxon>
        <taxon>Cladosporiaceae</taxon>
        <taxon>Cladosporium</taxon>
    </lineage>
</organism>
<sequence>MVFSTSTFSRIALSLALSHWPSSANAASRADYTGYAVNASDVLNQNWYDSNNGQWQGLWWNSANALTALADLASINWDQFGSTATWYFENTFKAAKAANGGGWTNHYYDDGGWWAMAWIRAYDLTKDQKYLDASKDIFQDYLTALGPNCGGVYWSKDRQYEASIANELYFETASALANRVQNPQTDYRRYAQDNLDWFMNAGLITNANVITDGITEDNCMPGGAVFTYNQGVILGGLIEFARLTNDPRHIDDAHRIAGGALDYLTNDQGILVEKEWPGTLDQTGAQFKGIFVRKLGELHRASPRDRYADFLRRNADNVWTSARAGDGTIGSLWQGPHDPPSMSTQSSGLDLFVAAARASS</sequence>
<comment type="caution">
    <text evidence="2">The sequence shown here is derived from an EMBL/GenBank/DDBJ whole genome shotgun (WGS) entry which is preliminary data.</text>
</comment>
<evidence type="ECO:0008006" key="4">
    <source>
        <dbReference type="Google" id="ProtNLM"/>
    </source>
</evidence>
<dbReference type="Proteomes" id="UP000803884">
    <property type="component" value="Unassembled WGS sequence"/>
</dbReference>
<protein>
    <recommendedName>
        <fullName evidence="4">Glycosyl hydrolase</fullName>
    </recommendedName>
</protein>
<reference evidence="2 3" key="1">
    <citation type="journal article" date="2020" name="Microbiol. Resour. Announc.">
        <title>Draft Genome Sequence of a Cladosporium Species Isolated from the Mesophotic Ascidian Didemnum maculosum.</title>
        <authorList>
            <person name="Gioti A."/>
            <person name="Siaperas R."/>
            <person name="Nikolaivits E."/>
            <person name="Le Goff G."/>
            <person name="Ouazzani J."/>
            <person name="Kotoulas G."/>
            <person name="Topakas E."/>
        </authorList>
    </citation>
    <scope>NUCLEOTIDE SEQUENCE [LARGE SCALE GENOMIC DNA]</scope>
    <source>
        <strain evidence="2 3">TM138-S3</strain>
    </source>
</reference>
<keyword evidence="3" id="KW-1185">Reference proteome</keyword>
<dbReference type="GO" id="GO:0005975">
    <property type="term" value="P:carbohydrate metabolic process"/>
    <property type="evidence" value="ECO:0007669"/>
    <property type="project" value="InterPro"/>
</dbReference>
<dbReference type="PANTHER" id="PTHR47791">
    <property type="entry name" value="MEIOTICALLY UP-REGULATED GENE 191 PROTEIN"/>
    <property type="match status" value="1"/>
</dbReference>
<dbReference type="InterPro" id="IPR053169">
    <property type="entry name" value="MUG_Protein"/>
</dbReference>
<dbReference type="SUPFAM" id="SSF48208">
    <property type="entry name" value="Six-hairpin glycosidases"/>
    <property type="match status" value="1"/>
</dbReference>
<dbReference type="EMBL" id="JAAQHG020000013">
    <property type="protein sequence ID" value="KAL1586636.1"/>
    <property type="molecule type" value="Genomic_DNA"/>
</dbReference>